<dbReference type="InterPro" id="IPR002523">
    <property type="entry name" value="MgTranspt_CorA/ZnTranspt_ZntB"/>
</dbReference>
<dbReference type="NCBIfam" id="TIGR00383">
    <property type="entry name" value="corA"/>
    <property type="match status" value="1"/>
</dbReference>
<reference evidence="9 10" key="1">
    <citation type="journal article" date="2017" name="ISME J.">
        <title>Energy and carbon metabolisms in a deep terrestrial subsurface fluid microbial community.</title>
        <authorList>
            <person name="Momper L."/>
            <person name="Jungbluth S.P."/>
            <person name="Lee M.D."/>
            <person name="Amend J.P."/>
        </authorList>
    </citation>
    <scope>NUCLEOTIDE SEQUENCE [LARGE SCALE GENOMIC DNA]</scope>
    <source>
        <strain evidence="9">SURF_26</strain>
    </source>
</reference>
<evidence type="ECO:0000256" key="5">
    <source>
        <dbReference type="ARBA" id="ARBA00022692"/>
    </source>
</evidence>
<dbReference type="InterPro" id="IPR045863">
    <property type="entry name" value="CorA_TM1_TM2"/>
</dbReference>
<evidence type="ECO:0000256" key="6">
    <source>
        <dbReference type="ARBA" id="ARBA00022989"/>
    </source>
</evidence>
<keyword evidence="6 8" id="KW-1133">Transmembrane helix</keyword>
<protein>
    <recommendedName>
        <fullName evidence="8">Magnesium transport protein CorA</fullName>
    </recommendedName>
</protein>
<evidence type="ECO:0000256" key="1">
    <source>
        <dbReference type="ARBA" id="ARBA00004651"/>
    </source>
</evidence>
<dbReference type="CDD" id="cd12828">
    <property type="entry name" value="TmCorA-like_1"/>
    <property type="match status" value="1"/>
</dbReference>
<evidence type="ECO:0000256" key="8">
    <source>
        <dbReference type="RuleBase" id="RU362010"/>
    </source>
</evidence>
<dbReference type="InterPro" id="IPR004488">
    <property type="entry name" value="Mg/Co-transport_prot_CorA"/>
</dbReference>
<keyword evidence="8" id="KW-0460">Magnesium</keyword>
<evidence type="ECO:0000256" key="4">
    <source>
        <dbReference type="ARBA" id="ARBA00022475"/>
    </source>
</evidence>
<gene>
    <name evidence="8 9" type="primary">corA</name>
    <name evidence="9" type="ORF">C4541_07840</name>
</gene>
<dbReference type="Gene3D" id="1.20.58.340">
    <property type="entry name" value="Magnesium transport protein CorA, transmembrane region"/>
    <property type="match status" value="2"/>
</dbReference>
<dbReference type="Pfam" id="PF01544">
    <property type="entry name" value="CorA"/>
    <property type="match status" value="1"/>
</dbReference>
<evidence type="ECO:0000313" key="10">
    <source>
        <dbReference type="Proteomes" id="UP000266426"/>
    </source>
</evidence>
<dbReference type="Proteomes" id="UP000266426">
    <property type="component" value="Unassembled WGS sequence"/>
</dbReference>
<keyword evidence="8" id="KW-0406">Ion transport</keyword>
<dbReference type="FunFam" id="1.20.58.340:FF:000012">
    <property type="entry name" value="Magnesium transport protein CorA"/>
    <property type="match status" value="1"/>
</dbReference>
<proteinExistence type="inferred from homology"/>
<comment type="function">
    <text evidence="8">Mediates influx of magnesium ions.</text>
</comment>
<dbReference type="PANTHER" id="PTHR46494">
    <property type="entry name" value="CORA FAMILY METAL ION TRANSPORTER (EUROFUNG)"/>
    <property type="match status" value="1"/>
</dbReference>
<comment type="subcellular location">
    <subcellularLocation>
        <location evidence="1">Cell membrane</location>
        <topology evidence="1">Multi-pass membrane protein</topology>
    </subcellularLocation>
    <subcellularLocation>
        <location evidence="8">Membrane</location>
        <topology evidence="8">Multi-pass membrane protein</topology>
    </subcellularLocation>
</comment>
<comment type="caution">
    <text evidence="9">The sequence shown here is derived from an EMBL/GenBank/DDBJ whole genome shotgun (WGS) entry which is preliminary data.</text>
</comment>
<dbReference type="GO" id="GO:0050897">
    <property type="term" value="F:cobalt ion binding"/>
    <property type="evidence" value="ECO:0007669"/>
    <property type="project" value="TreeGrafter"/>
</dbReference>
<dbReference type="PANTHER" id="PTHR46494:SF1">
    <property type="entry name" value="CORA FAMILY METAL ION TRANSPORTER (EUROFUNG)"/>
    <property type="match status" value="1"/>
</dbReference>
<accession>A0A3A4R0Q9</accession>
<comment type="similarity">
    <text evidence="2 8">Belongs to the CorA metal ion transporter (MIT) (TC 1.A.35) family.</text>
</comment>
<keyword evidence="7 8" id="KW-0472">Membrane</keyword>
<keyword evidence="3 8" id="KW-0813">Transport</keyword>
<dbReference type="GO" id="GO:0005886">
    <property type="term" value="C:plasma membrane"/>
    <property type="evidence" value="ECO:0007669"/>
    <property type="project" value="UniProtKB-SubCell"/>
</dbReference>
<evidence type="ECO:0000256" key="3">
    <source>
        <dbReference type="ARBA" id="ARBA00022448"/>
    </source>
</evidence>
<keyword evidence="4 8" id="KW-1003">Cell membrane</keyword>
<dbReference type="InterPro" id="IPR045861">
    <property type="entry name" value="CorA_cytoplasmic_dom"/>
</dbReference>
<keyword evidence="5 8" id="KW-0812">Transmembrane</keyword>
<evidence type="ECO:0000256" key="7">
    <source>
        <dbReference type="ARBA" id="ARBA00023136"/>
    </source>
</evidence>
<feature type="transmembrane region" description="Helical" evidence="8">
    <location>
        <begin position="292"/>
        <end position="312"/>
    </location>
</feature>
<name>A0A3A4R0Q9_9BACT</name>
<dbReference type="GO" id="GO:0015095">
    <property type="term" value="F:magnesium ion transmembrane transporter activity"/>
    <property type="evidence" value="ECO:0007669"/>
    <property type="project" value="UniProtKB-UniRule"/>
</dbReference>
<sequence>MKSLTKQPGLPPGELIHLGERKTKHVRISVFDYNEKSLLEKDISDLSEVSEYLGKKSVTWLNINGLHEIKHIEAVGKIFNVHSLVLEDVLNTNQRPKVEEFDDYLYVVVKMLSGNADGNGIDTEQVSLILGKNYVISLQEKEGDLFDPVRDRIRTMKGRIRKMGADFLMYSLVDAIVDHYFFILENIGTRINDLEEIVLSDPTPVTLQQIHKLKRDVIYLRKTIWPTRDMTMYLPQMPSSLISDDISIFLRDLYDHVMRVNEAIETYRDMITAVLDIYLTTINNRMNEVMKVLTIISTIFIPLSFFAGIYGMNFDFMPELHYKWGYYILLFAMMCIAGAMMLFFRKKRWF</sequence>
<evidence type="ECO:0000256" key="2">
    <source>
        <dbReference type="ARBA" id="ARBA00009765"/>
    </source>
</evidence>
<dbReference type="AlphaFoldDB" id="A0A3A4R0Q9"/>
<organism evidence="9 10">
    <name type="scientific">Candidatus Auribacter fodinae</name>
    <dbReference type="NCBI Taxonomy" id="2093366"/>
    <lineage>
        <taxon>Bacteria</taxon>
        <taxon>Pseudomonadati</taxon>
        <taxon>Candidatus Auribacterota</taxon>
        <taxon>Candidatus Auribacteria</taxon>
        <taxon>Candidatus Auribacterales</taxon>
        <taxon>Candidatus Auribacteraceae</taxon>
        <taxon>Candidatus Auribacter</taxon>
    </lineage>
</organism>
<evidence type="ECO:0000313" key="9">
    <source>
        <dbReference type="EMBL" id="RJP58539.1"/>
    </source>
</evidence>
<dbReference type="GO" id="GO:0015087">
    <property type="term" value="F:cobalt ion transmembrane transporter activity"/>
    <property type="evidence" value="ECO:0007669"/>
    <property type="project" value="UniProtKB-UniRule"/>
</dbReference>
<dbReference type="GO" id="GO:0000287">
    <property type="term" value="F:magnesium ion binding"/>
    <property type="evidence" value="ECO:0007669"/>
    <property type="project" value="TreeGrafter"/>
</dbReference>
<dbReference type="EMBL" id="QZJZ01000065">
    <property type="protein sequence ID" value="RJP58539.1"/>
    <property type="molecule type" value="Genomic_DNA"/>
</dbReference>
<dbReference type="SUPFAM" id="SSF143865">
    <property type="entry name" value="CorA soluble domain-like"/>
    <property type="match status" value="1"/>
</dbReference>
<dbReference type="SUPFAM" id="SSF144083">
    <property type="entry name" value="Magnesium transport protein CorA, transmembrane region"/>
    <property type="match status" value="1"/>
</dbReference>
<dbReference type="Gene3D" id="3.30.460.20">
    <property type="entry name" value="CorA soluble domain-like"/>
    <property type="match status" value="1"/>
</dbReference>
<feature type="transmembrane region" description="Helical" evidence="8">
    <location>
        <begin position="324"/>
        <end position="344"/>
    </location>
</feature>